<protein>
    <submittedName>
        <fullName evidence="2">Uncharacterized protein</fullName>
    </submittedName>
</protein>
<feature type="region of interest" description="Disordered" evidence="1">
    <location>
        <begin position="45"/>
        <end position="70"/>
    </location>
</feature>
<evidence type="ECO:0000313" key="2">
    <source>
        <dbReference type="EMBL" id="SDN62928.1"/>
    </source>
</evidence>
<name>A0A1H0CYJ9_9BACI</name>
<dbReference type="Proteomes" id="UP000198778">
    <property type="component" value="Unassembled WGS sequence"/>
</dbReference>
<gene>
    <name evidence="2" type="ORF">SAMN04488053_102277</name>
</gene>
<evidence type="ECO:0000256" key="1">
    <source>
        <dbReference type="SAM" id="MobiDB-lite"/>
    </source>
</evidence>
<sequence length="294" mass="34421">MHFYKAELNVIFFFTIYAGKRGNQVKKRYILSFTSVMVLAGCGDNTAEENETNDNGNDEINEEAENNAQLEEEEAAAILEEALAEFDEIESVYRERPIDSDGDDPDITGEEKEWVFVEDGDVLVHREREFPEEELRTYMFTDREDPEYAIFYEEGSQEAIRYQIPETPTGAEEVAWFQQQQELFEAILEDGEAELLRDEELNGFDTYVLETFYQDVSYRWFDQETHFQVRAEVDVDLEGPGIVESNIEERELTEEVYTYEINPTFDESLFELPEDMELAEGSYEDIPEERVEEF</sequence>
<dbReference type="AlphaFoldDB" id="A0A1H0CYJ9"/>
<evidence type="ECO:0000313" key="3">
    <source>
        <dbReference type="Proteomes" id="UP000198778"/>
    </source>
</evidence>
<dbReference type="EMBL" id="FNIL01000002">
    <property type="protein sequence ID" value="SDN62928.1"/>
    <property type="molecule type" value="Genomic_DNA"/>
</dbReference>
<reference evidence="3" key="1">
    <citation type="submission" date="2016-10" db="EMBL/GenBank/DDBJ databases">
        <authorList>
            <person name="Varghese N."/>
            <person name="Submissions S."/>
        </authorList>
    </citation>
    <scope>NUCLEOTIDE SEQUENCE [LARGE SCALE GENOMIC DNA]</scope>
    <source>
        <strain evidence="3">CGMCC 1.10369</strain>
    </source>
</reference>
<keyword evidence="3" id="KW-1185">Reference proteome</keyword>
<feature type="compositionally biased region" description="Acidic residues" evidence="1">
    <location>
        <begin position="46"/>
        <end position="70"/>
    </location>
</feature>
<accession>A0A1H0CYJ9</accession>
<proteinExistence type="predicted"/>
<organism evidence="2 3">
    <name type="scientific">Alkalicoccus daliensis</name>
    <dbReference type="NCBI Taxonomy" id="745820"/>
    <lineage>
        <taxon>Bacteria</taxon>
        <taxon>Bacillati</taxon>
        <taxon>Bacillota</taxon>
        <taxon>Bacilli</taxon>
        <taxon>Bacillales</taxon>
        <taxon>Bacillaceae</taxon>
        <taxon>Alkalicoccus</taxon>
    </lineage>
</organism>